<feature type="repeat" description="TPR" evidence="8">
    <location>
        <begin position="334"/>
        <end position="367"/>
    </location>
</feature>
<dbReference type="InterPro" id="IPR046357">
    <property type="entry name" value="PPIase_dom_sf"/>
</dbReference>
<dbReference type="PANTHER" id="PTHR46512:SF9">
    <property type="entry name" value="PEPTIDYLPROLYL ISOMERASE"/>
    <property type="match status" value="1"/>
</dbReference>
<organism evidence="10 11">
    <name type="scientific">Cotesia congregata</name>
    <name type="common">Parasitoid wasp</name>
    <name type="synonym">Apanteles congregatus</name>
    <dbReference type="NCBI Taxonomy" id="51543"/>
    <lineage>
        <taxon>Eukaryota</taxon>
        <taxon>Metazoa</taxon>
        <taxon>Ecdysozoa</taxon>
        <taxon>Arthropoda</taxon>
        <taxon>Hexapoda</taxon>
        <taxon>Insecta</taxon>
        <taxon>Pterygota</taxon>
        <taxon>Neoptera</taxon>
        <taxon>Endopterygota</taxon>
        <taxon>Hymenoptera</taxon>
        <taxon>Apocrita</taxon>
        <taxon>Ichneumonoidea</taxon>
        <taxon>Braconidae</taxon>
        <taxon>Microgastrinae</taxon>
        <taxon>Cotesia</taxon>
    </lineage>
</organism>
<evidence type="ECO:0000256" key="3">
    <source>
        <dbReference type="ARBA" id="ARBA00022737"/>
    </source>
</evidence>
<dbReference type="FunFam" id="3.10.50.40:FF:000025">
    <property type="entry name" value="Peptidylprolyl isomerase"/>
    <property type="match status" value="1"/>
</dbReference>
<evidence type="ECO:0000256" key="8">
    <source>
        <dbReference type="PROSITE-ProRule" id="PRU00339"/>
    </source>
</evidence>
<dbReference type="Pfam" id="PF00254">
    <property type="entry name" value="FKBP_C"/>
    <property type="match status" value="2"/>
</dbReference>
<comment type="catalytic activity">
    <reaction evidence="1 7">
        <text>[protein]-peptidylproline (omega=180) = [protein]-peptidylproline (omega=0)</text>
        <dbReference type="Rhea" id="RHEA:16237"/>
        <dbReference type="Rhea" id="RHEA-COMP:10747"/>
        <dbReference type="Rhea" id="RHEA-COMP:10748"/>
        <dbReference type="ChEBI" id="CHEBI:83833"/>
        <dbReference type="ChEBI" id="CHEBI:83834"/>
        <dbReference type="EC" id="5.2.1.8"/>
    </reaction>
</comment>
<feature type="domain" description="PPIase FKBP-type" evidence="9">
    <location>
        <begin position="148"/>
        <end position="234"/>
    </location>
</feature>
<evidence type="ECO:0000256" key="4">
    <source>
        <dbReference type="ARBA" id="ARBA00022803"/>
    </source>
</evidence>
<dbReference type="PROSITE" id="PS50059">
    <property type="entry name" value="FKBP_PPIASE"/>
    <property type="match status" value="2"/>
</dbReference>
<dbReference type="FunFam" id="3.10.50.40:FF:000013">
    <property type="entry name" value="Peptidylprolyl isomerase"/>
    <property type="match status" value="1"/>
</dbReference>
<evidence type="ECO:0000259" key="9">
    <source>
        <dbReference type="PROSITE" id="PS50059"/>
    </source>
</evidence>
<name>A0A8J2EBW1_COTCN</name>
<dbReference type="GO" id="GO:0003755">
    <property type="term" value="F:peptidyl-prolyl cis-trans isomerase activity"/>
    <property type="evidence" value="ECO:0007669"/>
    <property type="project" value="UniProtKB-KW"/>
</dbReference>
<dbReference type="PROSITE" id="PS50005">
    <property type="entry name" value="TPR"/>
    <property type="match status" value="2"/>
</dbReference>
<keyword evidence="5 7" id="KW-0697">Rotamase</keyword>
<protein>
    <recommendedName>
        <fullName evidence="2 7">peptidylprolyl isomerase</fullName>
        <ecNumber evidence="2 7">5.2.1.8</ecNumber>
    </recommendedName>
</protein>
<dbReference type="SUPFAM" id="SSF54534">
    <property type="entry name" value="FKBP-like"/>
    <property type="match status" value="2"/>
</dbReference>
<evidence type="ECO:0000313" key="10">
    <source>
        <dbReference type="EMBL" id="CAG5074962.1"/>
    </source>
</evidence>
<dbReference type="EMBL" id="CAJNRD030001116">
    <property type="protein sequence ID" value="CAG5074962.1"/>
    <property type="molecule type" value="Genomic_DNA"/>
</dbReference>
<dbReference type="Gene3D" id="1.25.40.10">
    <property type="entry name" value="Tetratricopeptide repeat domain"/>
    <property type="match status" value="1"/>
</dbReference>
<evidence type="ECO:0000256" key="5">
    <source>
        <dbReference type="ARBA" id="ARBA00023110"/>
    </source>
</evidence>
<dbReference type="Pfam" id="PF13181">
    <property type="entry name" value="TPR_8"/>
    <property type="match status" value="2"/>
</dbReference>
<dbReference type="InterPro" id="IPR019734">
    <property type="entry name" value="TPR_rpt"/>
</dbReference>
<evidence type="ECO:0000256" key="7">
    <source>
        <dbReference type="PROSITE-ProRule" id="PRU00277"/>
    </source>
</evidence>
<dbReference type="SUPFAM" id="SSF48452">
    <property type="entry name" value="TPR-like"/>
    <property type="match status" value="1"/>
</dbReference>
<accession>A0A8J2EBW1</accession>
<proteinExistence type="predicted"/>
<gene>
    <name evidence="10" type="ORF">HICCMSTLAB_LOCUS1173</name>
</gene>
<feature type="domain" description="PPIase FKBP-type" evidence="9">
    <location>
        <begin position="30"/>
        <end position="118"/>
    </location>
</feature>
<dbReference type="Proteomes" id="UP000786811">
    <property type="component" value="Unassembled WGS sequence"/>
</dbReference>
<dbReference type="InterPro" id="IPR050754">
    <property type="entry name" value="FKBP4/5/8-like"/>
</dbReference>
<dbReference type="OrthoDB" id="433738at2759"/>
<dbReference type="Gene3D" id="3.10.50.40">
    <property type="match status" value="2"/>
</dbReference>
<keyword evidence="11" id="KW-1185">Reference proteome</keyword>
<evidence type="ECO:0000256" key="1">
    <source>
        <dbReference type="ARBA" id="ARBA00000971"/>
    </source>
</evidence>
<comment type="caution">
    <text evidence="10">The sequence shown here is derived from an EMBL/GenBank/DDBJ whole genome shotgun (WGS) entry which is preliminary data.</text>
</comment>
<keyword evidence="3" id="KW-0677">Repeat</keyword>
<evidence type="ECO:0000256" key="2">
    <source>
        <dbReference type="ARBA" id="ARBA00013194"/>
    </source>
</evidence>
<dbReference type="AlphaFoldDB" id="A0A8J2EBW1"/>
<dbReference type="FunFam" id="1.25.40.10:FF:000008">
    <property type="entry name" value="Peptidylprolyl isomerase"/>
    <property type="match status" value="1"/>
</dbReference>
<dbReference type="SMART" id="SM00028">
    <property type="entry name" value="TPR"/>
    <property type="match status" value="3"/>
</dbReference>
<sequence length="460" mass="51374">MAVDISPNNDGGVLKEILKEGVGEETPAPGSKVKVHYTGTLLDGTKFDSSKDRGEPFEFELGEGRVIKAWDIGVATMKKGEVAILTCDSEYAYGKSGSPPTIPPDATLKFEVEVLDWAGEDLSPNKDASIQRFKIVAGNKDEGCPNDGALVQIHLVGKYNDKIFEERDVTFNLGEGEDQGIVEGVEAALAKFRVGEKSRLVIKSKFAYKKTGNKEFNIPPDADLEYIIEMKSFEKLADVWTMEPATIIEQAKISKEKSTNYFKAGKYHLAIKMSRKIVEYLESDSEFDEKLKPERDQLLLSAHLNLGLFYLKINDNFEAKNACTKALAIDSSNEKALFRRGQALLALSQPEEAKKDFEMVTKIEPSNTAAVKQIAACRELIQKNRAQEKKLYANMFEKMAKADKQKEEEFLRRQPDVMQGTLGEWGQEERPGGRDATAFEKENPNILMLNANGTDEFKNM</sequence>
<dbReference type="EC" id="5.2.1.8" evidence="2 7"/>
<keyword evidence="6 7" id="KW-0413">Isomerase</keyword>
<dbReference type="PANTHER" id="PTHR46512">
    <property type="entry name" value="PEPTIDYLPROLYL ISOMERASE"/>
    <property type="match status" value="1"/>
</dbReference>
<dbReference type="InterPro" id="IPR011990">
    <property type="entry name" value="TPR-like_helical_dom_sf"/>
</dbReference>
<dbReference type="InterPro" id="IPR001179">
    <property type="entry name" value="PPIase_FKBP_dom"/>
</dbReference>
<feature type="repeat" description="TPR" evidence="8">
    <location>
        <begin position="300"/>
        <end position="333"/>
    </location>
</feature>
<reference evidence="10" key="1">
    <citation type="submission" date="2021-04" db="EMBL/GenBank/DDBJ databases">
        <authorList>
            <person name="Chebbi M.A.C M."/>
        </authorList>
    </citation>
    <scope>NUCLEOTIDE SEQUENCE</scope>
</reference>
<evidence type="ECO:0000256" key="6">
    <source>
        <dbReference type="ARBA" id="ARBA00023235"/>
    </source>
</evidence>
<keyword evidence="4 8" id="KW-0802">TPR repeat</keyword>
<evidence type="ECO:0000313" key="11">
    <source>
        <dbReference type="Proteomes" id="UP000786811"/>
    </source>
</evidence>